<dbReference type="SUPFAM" id="SSF53955">
    <property type="entry name" value="Lysozyme-like"/>
    <property type="match status" value="1"/>
</dbReference>
<dbReference type="Gene3D" id="1.10.3810.10">
    <property type="entry name" value="Biosynthetic peptidoglycan transglycosylase-like"/>
    <property type="match status" value="1"/>
</dbReference>
<dbReference type="InterPro" id="IPR036950">
    <property type="entry name" value="PBP_transglycosylase"/>
</dbReference>
<dbReference type="GO" id="GO:0009252">
    <property type="term" value="P:peptidoglycan biosynthetic process"/>
    <property type="evidence" value="ECO:0007669"/>
    <property type="project" value="UniProtKB-KW"/>
</dbReference>
<keyword evidence="11 16" id="KW-0472">Membrane</keyword>
<name>A0A3B1BKP3_9ZZZZ</name>
<dbReference type="Pfam" id="PF00905">
    <property type="entry name" value="Transpeptidase"/>
    <property type="match status" value="1"/>
</dbReference>
<dbReference type="FunFam" id="1.10.3810.10:FF:000003">
    <property type="entry name" value="Penicillin-binding protein 1a"/>
    <property type="match status" value="1"/>
</dbReference>
<evidence type="ECO:0000256" key="16">
    <source>
        <dbReference type="SAM" id="Phobius"/>
    </source>
</evidence>
<feature type="domain" description="Glycosyl transferase family 51" evidence="18">
    <location>
        <begin position="60"/>
        <end position="234"/>
    </location>
</feature>
<dbReference type="GO" id="GO:0016020">
    <property type="term" value="C:membrane"/>
    <property type="evidence" value="ECO:0007669"/>
    <property type="project" value="UniProtKB-SubCell"/>
</dbReference>
<dbReference type="AlphaFoldDB" id="A0A3B1BKP3"/>
<dbReference type="EC" id="2.4.99.28" evidence="14"/>
<keyword evidence="3" id="KW-0645">Protease</keyword>
<evidence type="ECO:0000256" key="12">
    <source>
        <dbReference type="ARBA" id="ARBA00023268"/>
    </source>
</evidence>
<gene>
    <name evidence="19" type="ORF">MNBD_NITROSPINAE04-1076</name>
</gene>
<dbReference type="PANTHER" id="PTHR32282">
    <property type="entry name" value="BINDING PROTEIN TRANSPEPTIDASE, PUTATIVE-RELATED"/>
    <property type="match status" value="1"/>
</dbReference>
<dbReference type="InterPro" id="IPR001460">
    <property type="entry name" value="PCN-bd_Tpept"/>
</dbReference>
<keyword evidence="8" id="KW-0133">Cell shape</keyword>
<comment type="subcellular location">
    <subcellularLocation>
        <location evidence="1">Membrane</location>
    </subcellularLocation>
</comment>
<keyword evidence="10 16" id="KW-1133">Transmembrane helix</keyword>
<keyword evidence="9" id="KW-0573">Peptidoglycan synthesis</keyword>
<reference evidence="19" key="1">
    <citation type="submission" date="2018-06" db="EMBL/GenBank/DDBJ databases">
        <authorList>
            <person name="Zhirakovskaya E."/>
        </authorList>
    </citation>
    <scope>NUCLEOTIDE SEQUENCE</scope>
</reference>
<dbReference type="InterPro" id="IPR012338">
    <property type="entry name" value="Beta-lactam/transpept-like"/>
</dbReference>
<keyword evidence="2" id="KW-0121">Carboxypeptidase</keyword>
<evidence type="ECO:0000256" key="8">
    <source>
        <dbReference type="ARBA" id="ARBA00022960"/>
    </source>
</evidence>
<evidence type="ECO:0000256" key="1">
    <source>
        <dbReference type="ARBA" id="ARBA00004370"/>
    </source>
</evidence>
<keyword evidence="12" id="KW-0511">Multifunctional enzyme</keyword>
<evidence type="ECO:0000256" key="6">
    <source>
        <dbReference type="ARBA" id="ARBA00022692"/>
    </source>
</evidence>
<dbReference type="GO" id="GO:0004180">
    <property type="term" value="F:carboxypeptidase activity"/>
    <property type="evidence" value="ECO:0007669"/>
    <property type="project" value="UniProtKB-KW"/>
</dbReference>
<evidence type="ECO:0000256" key="7">
    <source>
        <dbReference type="ARBA" id="ARBA00022801"/>
    </source>
</evidence>
<dbReference type="PANTHER" id="PTHR32282:SF27">
    <property type="entry name" value="PENICILLIN-BINDING PROTEIN 1A"/>
    <property type="match status" value="1"/>
</dbReference>
<keyword evidence="5 19" id="KW-0808">Transferase</keyword>
<evidence type="ECO:0000256" key="4">
    <source>
        <dbReference type="ARBA" id="ARBA00022676"/>
    </source>
</evidence>
<dbReference type="GO" id="GO:0008955">
    <property type="term" value="F:peptidoglycan glycosyltransferase activity"/>
    <property type="evidence" value="ECO:0007669"/>
    <property type="project" value="UniProtKB-EC"/>
</dbReference>
<keyword evidence="4 19" id="KW-0328">Glycosyltransferase</keyword>
<evidence type="ECO:0000256" key="14">
    <source>
        <dbReference type="ARBA" id="ARBA00044770"/>
    </source>
</evidence>
<comment type="catalytic activity">
    <reaction evidence="15">
        <text>[GlcNAc-(1-&gt;4)-Mur2Ac(oyl-L-Ala-gamma-D-Glu-L-Lys-D-Ala-D-Ala)](n)-di-trans,octa-cis-undecaprenyl diphosphate + beta-D-GlcNAc-(1-&gt;4)-Mur2Ac(oyl-L-Ala-gamma-D-Glu-L-Lys-D-Ala-D-Ala)-di-trans,octa-cis-undecaprenyl diphosphate = [GlcNAc-(1-&gt;4)-Mur2Ac(oyl-L-Ala-gamma-D-Glu-L-Lys-D-Ala-D-Ala)](n+1)-di-trans,octa-cis-undecaprenyl diphosphate + di-trans,octa-cis-undecaprenyl diphosphate + H(+)</text>
        <dbReference type="Rhea" id="RHEA:23708"/>
        <dbReference type="Rhea" id="RHEA-COMP:9602"/>
        <dbReference type="Rhea" id="RHEA-COMP:9603"/>
        <dbReference type="ChEBI" id="CHEBI:15378"/>
        <dbReference type="ChEBI" id="CHEBI:58405"/>
        <dbReference type="ChEBI" id="CHEBI:60033"/>
        <dbReference type="ChEBI" id="CHEBI:78435"/>
        <dbReference type="EC" id="2.4.99.28"/>
    </reaction>
</comment>
<evidence type="ECO:0000256" key="10">
    <source>
        <dbReference type="ARBA" id="ARBA00022989"/>
    </source>
</evidence>
<feature type="transmembrane region" description="Helical" evidence="16">
    <location>
        <begin position="12"/>
        <end position="35"/>
    </location>
</feature>
<keyword evidence="6 16" id="KW-0812">Transmembrane</keyword>
<dbReference type="EMBL" id="UOGA01000127">
    <property type="protein sequence ID" value="VAX18539.1"/>
    <property type="molecule type" value="Genomic_DNA"/>
</dbReference>
<evidence type="ECO:0000256" key="3">
    <source>
        <dbReference type="ARBA" id="ARBA00022670"/>
    </source>
</evidence>
<organism evidence="19">
    <name type="scientific">hydrothermal vent metagenome</name>
    <dbReference type="NCBI Taxonomy" id="652676"/>
    <lineage>
        <taxon>unclassified sequences</taxon>
        <taxon>metagenomes</taxon>
        <taxon>ecological metagenomes</taxon>
    </lineage>
</organism>
<evidence type="ECO:0000256" key="9">
    <source>
        <dbReference type="ARBA" id="ARBA00022984"/>
    </source>
</evidence>
<evidence type="ECO:0000313" key="19">
    <source>
        <dbReference type="EMBL" id="VAX18539.1"/>
    </source>
</evidence>
<evidence type="ECO:0000259" key="17">
    <source>
        <dbReference type="Pfam" id="PF00905"/>
    </source>
</evidence>
<sequence length="667" mass="73496">MSDSPFYARRPALFGALMLSAVATGIVLGLVFGAYNDLPAINDLEEYRPNVVTRILDRNGELISELFLEKRIWIAYNDIPETFINAITATEDARFFEHKGIRLLSILRAMIVDIRSGRMAQGGSTITQQLAKQLFLTPEKSVIRKIKEALLAIQIEKQYTKREILELYCNQIYLGSGAYGIQAASNIYFGKSVSDLSLAESALLAGLPKAPSRYSPFKSVERAKQRRAAVLARMLTEGRITDSQEAEAKKEPVTLAIKEEDESLASHFVETVRIYLEKTYGSDRLYREGLTVTTTLDMEMQAMAEKAALEGIKKVNTRIKRARLYTDDANVEVALVALRPDDGAILAMVGGADFTRSQFNRATSAHRQPGSAFKPFIYLTALDTGFSPGDIIIDSPVAYRSPDGKGEWKPANFSHRFYGPVTLRRALESSINVTSVKLLNKIGIGPVIATARKAGIHSPLTATLSLALGASEVTPLELTSAYTVFANKGLYAAPYYIISVKNSEGEILEEASPVVSDAVRPEVAYVLTNMLKGVIQNGTGRSVRSLNRPSAGKTGTTNDYRDAWFVGYTPDLATGVWVGFDDNRSMGRGETGGRAAAPIWLKFMEEALKNKPSLDFTPPSHIVVRTIDRESGKLATDRCRDTFEEVFVEGTEPSEYCRLEIDQNVNF</sequence>
<dbReference type="Gene3D" id="3.40.710.10">
    <property type="entry name" value="DD-peptidase/beta-lactamase superfamily"/>
    <property type="match status" value="1"/>
</dbReference>
<dbReference type="GO" id="GO:0071555">
    <property type="term" value="P:cell wall organization"/>
    <property type="evidence" value="ECO:0007669"/>
    <property type="project" value="UniProtKB-KW"/>
</dbReference>
<evidence type="ECO:0000256" key="11">
    <source>
        <dbReference type="ARBA" id="ARBA00023136"/>
    </source>
</evidence>
<evidence type="ECO:0000256" key="15">
    <source>
        <dbReference type="ARBA" id="ARBA00049902"/>
    </source>
</evidence>
<dbReference type="Pfam" id="PF00912">
    <property type="entry name" value="Transgly"/>
    <property type="match status" value="1"/>
</dbReference>
<dbReference type="InterPro" id="IPR023346">
    <property type="entry name" value="Lysozyme-like_dom_sf"/>
</dbReference>
<evidence type="ECO:0000256" key="13">
    <source>
        <dbReference type="ARBA" id="ARBA00023316"/>
    </source>
</evidence>
<dbReference type="GO" id="GO:0030288">
    <property type="term" value="C:outer membrane-bounded periplasmic space"/>
    <property type="evidence" value="ECO:0007669"/>
    <property type="project" value="TreeGrafter"/>
</dbReference>
<dbReference type="InterPro" id="IPR001264">
    <property type="entry name" value="Glyco_trans_51"/>
</dbReference>
<dbReference type="InterPro" id="IPR050396">
    <property type="entry name" value="Glycosyltr_51/Transpeptidase"/>
</dbReference>
<evidence type="ECO:0000256" key="2">
    <source>
        <dbReference type="ARBA" id="ARBA00022645"/>
    </source>
</evidence>
<dbReference type="GO" id="GO:0006508">
    <property type="term" value="P:proteolysis"/>
    <property type="evidence" value="ECO:0007669"/>
    <property type="project" value="UniProtKB-KW"/>
</dbReference>
<evidence type="ECO:0000256" key="5">
    <source>
        <dbReference type="ARBA" id="ARBA00022679"/>
    </source>
</evidence>
<dbReference type="NCBIfam" id="TIGR02074">
    <property type="entry name" value="PBP_1a_fam"/>
    <property type="match status" value="1"/>
</dbReference>
<keyword evidence="13" id="KW-0961">Cell wall biogenesis/degradation</keyword>
<dbReference type="SUPFAM" id="SSF56601">
    <property type="entry name" value="beta-lactamase/transpeptidase-like"/>
    <property type="match status" value="1"/>
</dbReference>
<proteinExistence type="predicted"/>
<dbReference type="GO" id="GO:0008658">
    <property type="term" value="F:penicillin binding"/>
    <property type="evidence" value="ECO:0007669"/>
    <property type="project" value="InterPro"/>
</dbReference>
<accession>A0A3B1BKP3</accession>
<dbReference type="GO" id="GO:0008360">
    <property type="term" value="P:regulation of cell shape"/>
    <property type="evidence" value="ECO:0007669"/>
    <property type="project" value="UniProtKB-KW"/>
</dbReference>
<keyword evidence="7" id="KW-0378">Hydrolase</keyword>
<feature type="domain" description="Penicillin-binding protein transpeptidase" evidence="17">
    <location>
        <begin position="334"/>
        <end position="604"/>
    </location>
</feature>
<protein>
    <recommendedName>
        <fullName evidence="14">peptidoglycan glycosyltransferase</fullName>
        <ecNumber evidence="14">2.4.99.28</ecNumber>
    </recommendedName>
</protein>
<evidence type="ECO:0000259" key="18">
    <source>
        <dbReference type="Pfam" id="PF00912"/>
    </source>
</evidence>